<sequence length="303" mass="33391">MAEPDPSAPALFDIGDLEPAPPTAPTPLVTPVFMDLEDPRYAYMFGFLQADGHLAPGTGRKGRLSVEINVRDVAILREFQQLTPYNSSITERVRSTNFAEQHHSATWTLCDLEARTRIDGLGLPYGRKSKRITPPRVEFSRRDYLRGIIDADGSIGHTGQGLPFVSLTTASAAVGAYLCRYAKVVTGAARQIGRNARDGVYNVVYTKEAAVQLAEHLYYPGCLSLARKRTAATSLASWERPATMRVRPPGRRWKPWEDRVLLSLDDDTASAAELGRSKASCSVRIWRLKTGQVPRPEDVPPGT</sequence>
<dbReference type="SUPFAM" id="SSF55608">
    <property type="entry name" value="Homing endonucleases"/>
    <property type="match status" value="1"/>
</dbReference>
<dbReference type="Proteomes" id="UP000013304">
    <property type="component" value="Chromosome"/>
</dbReference>
<dbReference type="AlphaFoldDB" id="N0CWB8"/>
<reference evidence="2 3" key="1">
    <citation type="submission" date="2013-04" db="EMBL/GenBank/DDBJ databases">
        <title>Complete genome sequence of Streptomyces fulvissimus.</title>
        <authorList>
            <person name="Myronovskyi M."/>
            <person name="Tokovenko B."/>
            <person name="Manderscheid N."/>
            <person name="Petzke L."/>
            <person name="Luzhetskyy A."/>
        </authorList>
    </citation>
    <scope>NUCLEOTIDE SEQUENCE [LARGE SCALE GENOMIC DNA]</scope>
    <source>
        <strain evidence="2 3">DSM 40593</strain>
    </source>
</reference>
<proteinExistence type="predicted"/>
<dbReference type="PATRIC" id="fig|1303692.3.peg.2995"/>
<dbReference type="RefSeq" id="WP_015609274.1">
    <property type="nucleotide sequence ID" value="NC_021177.1"/>
</dbReference>
<dbReference type="OrthoDB" id="3368368at2"/>
<evidence type="ECO:0000313" key="2">
    <source>
        <dbReference type="EMBL" id="AGK77913.1"/>
    </source>
</evidence>
<evidence type="ECO:0000256" key="1">
    <source>
        <dbReference type="SAM" id="MobiDB-lite"/>
    </source>
</evidence>
<dbReference type="EMBL" id="CP005080">
    <property type="protein sequence ID" value="AGK77913.1"/>
    <property type="molecule type" value="Genomic_DNA"/>
</dbReference>
<organism evidence="2 3">
    <name type="scientific">Streptomyces microflavus DSM 40593</name>
    <dbReference type="NCBI Taxonomy" id="1303692"/>
    <lineage>
        <taxon>Bacteria</taxon>
        <taxon>Bacillati</taxon>
        <taxon>Actinomycetota</taxon>
        <taxon>Actinomycetes</taxon>
        <taxon>Kitasatosporales</taxon>
        <taxon>Streptomycetaceae</taxon>
        <taxon>Streptomyces</taxon>
    </lineage>
</organism>
<feature type="region of interest" description="Disordered" evidence="1">
    <location>
        <begin position="1"/>
        <end position="23"/>
    </location>
</feature>
<dbReference type="InterPro" id="IPR027434">
    <property type="entry name" value="Homing_endonucl"/>
</dbReference>
<accession>N0CWB8</accession>
<dbReference type="KEGG" id="sfi:SFUL_2974"/>
<dbReference type="eggNOG" id="ENOG50331ZQ">
    <property type="taxonomic scope" value="Bacteria"/>
</dbReference>
<evidence type="ECO:0000313" key="3">
    <source>
        <dbReference type="Proteomes" id="UP000013304"/>
    </source>
</evidence>
<protein>
    <recommendedName>
        <fullName evidence="4">Homing endonuclease LAGLIDADG domain-containing protein</fullName>
    </recommendedName>
</protein>
<dbReference type="Gene3D" id="3.10.28.10">
    <property type="entry name" value="Homing endonucleases"/>
    <property type="match status" value="1"/>
</dbReference>
<evidence type="ECO:0008006" key="4">
    <source>
        <dbReference type="Google" id="ProtNLM"/>
    </source>
</evidence>
<gene>
    <name evidence="2" type="ORF">SFUL_2974</name>
</gene>
<dbReference type="HOGENOM" id="CLU_090653_0_0_11"/>
<name>N0CWB8_STRMI</name>